<keyword evidence="1" id="KW-1133">Transmembrane helix</keyword>
<reference evidence="2" key="1">
    <citation type="submission" date="2022-06" db="EMBL/GenBank/DDBJ databases">
        <title>Isolation of gut microbiota from human fecal samples.</title>
        <authorList>
            <person name="Pamer E.G."/>
            <person name="Barat B."/>
            <person name="Waligurski E."/>
            <person name="Medina S."/>
            <person name="Paddock L."/>
            <person name="Mostad J."/>
        </authorList>
    </citation>
    <scope>NUCLEOTIDE SEQUENCE</scope>
    <source>
        <strain evidence="2">DFI.6.24</strain>
    </source>
</reference>
<evidence type="ECO:0000313" key="3">
    <source>
        <dbReference type="Proteomes" id="UP001204814"/>
    </source>
</evidence>
<name>A0AAP2UDX6_9FIRM</name>
<sequence>MFIEFILRMIENILLAYFLGYFLNVENKKDYVLKLSLLGTIFSFFHFSTFFYLGSLFLMHFIFLEYIQKQRRIEHVLYSLLLVLILFVCNCYSESLYSFIRVQNTWILQLFQFLSKILFGGVCLFIDEVINSKKDVFHVFKETIIFSIIVLFIFIFYIFAKQITNSLLDTYTLFMIAFFILLICLFIFLYFILIKESENRLKLERVQLQYQSYRKNASNIQRLHQEIMTKEHRMIYVLKKIENMTNENNVHEFIDQEIETILNSSFLLNTQNEIFDDLISDCLNDFRRKGYDFKVICSIKGMKQLDYQENIQKIIQFIEDVFKCSNKKLTISIKEKNECVIVKVVSKFNKKLNYFYLREDQYESYSIIIKQ</sequence>
<gene>
    <name evidence="2" type="ORF">NE542_04870</name>
</gene>
<dbReference type="Proteomes" id="UP001204814">
    <property type="component" value="Unassembled WGS sequence"/>
</dbReference>
<dbReference type="RefSeq" id="WP_117346734.1">
    <property type="nucleotide sequence ID" value="NZ_JAJDKX010000002.1"/>
</dbReference>
<proteinExistence type="predicted"/>
<feature type="transmembrane region" description="Helical" evidence="1">
    <location>
        <begin position="171"/>
        <end position="193"/>
    </location>
</feature>
<evidence type="ECO:0000313" key="2">
    <source>
        <dbReference type="EMBL" id="MCQ5061168.1"/>
    </source>
</evidence>
<feature type="transmembrane region" description="Helical" evidence="1">
    <location>
        <begin position="139"/>
        <end position="159"/>
    </location>
</feature>
<feature type="transmembrane region" description="Helical" evidence="1">
    <location>
        <begin position="76"/>
        <end position="100"/>
    </location>
</feature>
<dbReference type="AlphaFoldDB" id="A0AAP2UDX6"/>
<keyword evidence="1" id="KW-0472">Membrane</keyword>
<feature type="transmembrane region" description="Helical" evidence="1">
    <location>
        <begin position="43"/>
        <end position="64"/>
    </location>
</feature>
<organism evidence="2 3">
    <name type="scientific">Faecalibacillus intestinalis</name>
    <dbReference type="NCBI Taxonomy" id="1982626"/>
    <lineage>
        <taxon>Bacteria</taxon>
        <taxon>Bacillati</taxon>
        <taxon>Bacillota</taxon>
        <taxon>Erysipelotrichia</taxon>
        <taxon>Erysipelotrichales</taxon>
        <taxon>Coprobacillaceae</taxon>
        <taxon>Faecalibacillus</taxon>
    </lineage>
</organism>
<comment type="caution">
    <text evidence="2">The sequence shown here is derived from an EMBL/GenBank/DDBJ whole genome shotgun (WGS) entry which is preliminary data.</text>
</comment>
<accession>A0AAP2UDX6</accession>
<evidence type="ECO:0000256" key="1">
    <source>
        <dbReference type="SAM" id="Phobius"/>
    </source>
</evidence>
<keyword evidence="1" id="KW-0812">Transmembrane</keyword>
<protein>
    <recommendedName>
        <fullName evidence="4">Sensor histidine kinase NatK C-terminal domain-containing protein</fullName>
    </recommendedName>
</protein>
<evidence type="ECO:0008006" key="4">
    <source>
        <dbReference type="Google" id="ProtNLM"/>
    </source>
</evidence>
<feature type="transmembrane region" description="Helical" evidence="1">
    <location>
        <begin position="5"/>
        <end position="23"/>
    </location>
</feature>
<dbReference type="EMBL" id="JANGBO010000002">
    <property type="protein sequence ID" value="MCQ5061168.1"/>
    <property type="molecule type" value="Genomic_DNA"/>
</dbReference>
<feature type="transmembrane region" description="Helical" evidence="1">
    <location>
        <begin position="106"/>
        <end position="127"/>
    </location>
</feature>